<evidence type="ECO:0000313" key="2">
    <source>
        <dbReference type="Proteomes" id="UP000007110"/>
    </source>
</evidence>
<dbReference type="AlphaFoldDB" id="A0A7M7PJ56"/>
<dbReference type="RefSeq" id="XP_030850170.1">
    <property type="nucleotide sequence ID" value="XM_030994310.1"/>
</dbReference>
<dbReference type="InParanoid" id="A0A7M7PJ56"/>
<dbReference type="PANTHER" id="PTHR24407">
    <property type="entry name" value="PROTEIN KINASE DOMAIN-CONTAINING PROTEIN"/>
    <property type="match status" value="1"/>
</dbReference>
<keyword evidence="2" id="KW-1185">Reference proteome</keyword>
<dbReference type="KEGG" id="spu:115927943"/>
<dbReference type="GeneID" id="115927943"/>
<dbReference type="OMA" id="HEYADRP"/>
<name>A0A7M7PJ56_STRPU</name>
<dbReference type="EnsemblMetazoa" id="XM_030994310">
    <property type="protein sequence ID" value="XP_030850170"/>
    <property type="gene ID" value="LOC115927943"/>
</dbReference>
<dbReference type="PANTHER" id="PTHR24407:SF14">
    <property type="entry name" value="SIR2-LIKE DOMAIN-CONTAINING PROTEIN"/>
    <property type="match status" value="1"/>
</dbReference>
<protein>
    <submittedName>
        <fullName evidence="1">Uncharacterized protein</fullName>
    </submittedName>
</protein>
<evidence type="ECO:0000313" key="1">
    <source>
        <dbReference type="EnsemblMetazoa" id="XP_030850170"/>
    </source>
</evidence>
<proteinExistence type="predicted"/>
<organism evidence="1 2">
    <name type="scientific">Strongylocentrotus purpuratus</name>
    <name type="common">Purple sea urchin</name>
    <dbReference type="NCBI Taxonomy" id="7668"/>
    <lineage>
        <taxon>Eukaryota</taxon>
        <taxon>Metazoa</taxon>
        <taxon>Echinodermata</taxon>
        <taxon>Eleutherozoa</taxon>
        <taxon>Echinozoa</taxon>
        <taxon>Echinoidea</taxon>
        <taxon>Euechinoidea</taxon>
        <taxon>Echinacea</taxon>
        <taxon>Camarodonta</taxon>
        <taxon>Echinidea</taxon>
        <taxon>Strongylocentrotidae</taxon>
        <taxon>Strongylocentrotus</taxon>
    </lineage>
</organism>
<reference evidence="1" key="2">
    <citation type="submission" date="2021-01" db="UniProtKB">
        <authorList>
            <consortium name="EnsemblMetazoa"/>
        </authorList>
    </citation>
    <scope>IDENTIFICATION</scope>
</reference>
<dbReference type="Proteomes" id="UP000007110">
    <property type="component" value="Unassembled WGS sequence"/>
</dbReference>
<sequence>MTHLKDLTLGGQYHNDFYSTSSSMASSAKSGNTSPTLSELTVDDNTLRRWQDCGSMFDNVKRVTIQVYNSISYDVIQRIHLPGATELTIQTHEYADRPAGFHEEPTSLPNALLNISPQLVKVTFSDLAIGNSKMELILQASRSPHNLKHLKTIRFVRCWTDVSVNDVTTAWNEDNVMAVEVEHGKPRG</sequence>
<reference evidence="2" key="1">
    <citation type="submission" date="2015-02" db="EMBL/GenBank/DDBJ databases">
        <title>Genome sequencing for Strongylocentrotus purpuratus.</title>
        <authorList>
            <person name="Murali S."/>
            <person name="Liu Y."/>
            <person name="Vee V."/>
            <person name="English A."/>
            <person name="Wang M."/>
            <person name="Skinner E."/>
            <person name="Han Y."/>
            <person name="Muzny D.M."/>
            <person name="Worley K.C."/>
            <person name="Gibbs R.A."/>
        </authorList>
    </citation>
    <scope>NUCLEOTIDE SEQUENCE</scope>
</reference>
<accession>A0A7M7PJ56</accession>